<gene>
    <name evidence="1" type="ORF">DWX97_15165</name>
</gene>
<evidence type="ECO:0008006" key="3">
    <source>
        <dbReference type="Google" id="ProtNLM"/>
    </source>
</evidence>
<evidence type="ECO:0000313" key="2">
    <source>
        <dbReference type="Proteomes" id="UP000283341"/>
    </source>
</evidence>
<dbReference type="InterPro" id="IPR011044">
    <property type="entry name" value="Quino_amine_DH_bsu"/>
</dbReference>
<name>A0A412IF88_9BACE</name>
<comment type="caution">
    <text evidence="1">The sequence shown here is derived from an EMBL/GenBank/DDBJ whole genome shotgun (WGS) entry which is preliminary data.</text>
</comment>
<dbReference type="Pfam" id="PF15869">
    <property type="entry name" value="TolB_like"/>
    <property type="match status" value="1"/>
</dbReference>
<dbReference type="AlphaFoldDB" id="A0A412IF88"/>
<sequence>MILKNIVLFLILALLCGCSHKRAEINRYSGFEQTISVKSTKIEIPPVLLYPRNLFLLKDRLIVLNEKTDTLFQVFSMPELEYQGQFGIKGEGPNDFHLPSIQAVSYTESGFILSDLNKLKAINWENSEPHITSTDMPYQFQYFNGLMELKDSLYCCNTEYGSEYELRFLYPDGNYEELGVYPEEVKPRFKDALARNQAYNSLLAAKPDGTCVAVFYQHLRRYRIYNANGELKTDNVLDILPCQELPDVRDENRYIHPIALYATNRYIYTLNLDMTANEISNKVSNPSIQLFDWEGHPLKRYQLDRYISSFIVDEQNGIFYGVFVEDENSIYKFEL</sequence>
<dbReference type="PROSITE" id="PS51257">
    <property type="entry name" value="PROKAR_LIPOPROTEIN"/>
    <property type="match status" value="1"/>
</dbReference>
<dbReference type="SUPFAM" id="SSF50969">
    <property type="entry name" value="YVTN repeat-like/Quinoprotein amine dehydrogenase"/>
    <property type="match status" value="1"/>
</dbReference>
<dbReference type="Proteomes" id="UP000283341">
    <property type="component" value="Unassembled WGS sequence"/>
</dbReference>
<reference evidence="1 2" key="1">
    <citation type="submission" date="2018-08" db="EMBL/GenBank/DDBJ databases">
        <title>A genome reference for cultivated species of the human gut microbiota.</title>
        <authorList>
            <person name="Zou Y."/>
            <person name="Xue W."/>
            <person name="Luo G."/>
        </authorList>
    </citation>
    <scope>NUCLEOTIDE SEQUENCE [LARGE SCALE GENOMIC DNA]</scope>
    <source>
        <strain evidence="1 2">AF22-3AC</strain>
    </source>
</reference>
<proteinExistence type="predicted"/>
<evidence type="ECO:0000313" key="1">
    <source>
        <dbReference type="EMBL" id="RGS35557.1"/>
    </source>
</evidence>
<dbReference type="RefSeq" id="WP_118402942.1">
    <property type="nucleotide sequence ID" value="NZ_CAXUGF010000001.1"/>
</dbReference>
<accession>A0A412IF88</accession>
<protein>
    <recommendedName>
        <fullName evidence="3">6-bladed beta-propeller</fullName>
    </recommendedName>
</protein>
<dbReference type="EMBL" id="QRVJ01000013">
    <property type="protein sequence ID" value="RGS35557.1"/>
    <property type="molecule type" value="Genomic_DNA"/>
</dbReference>
<organism evidence="1 2">
    <name type="scientific">Bacteroides cellulosilyticus</name>
    <dbReference type="NCBI Taxonomy" id="246787"/>
    <lineage>
        <taxon>Bacteria</taxon>
        <taxon>Pseudomonadati</taxon>
        <taxon>Bacteroidota</taxon>
        <taxon>Bacteroidia</taxon>
        <taxon>Bacteroidales</taxon>
        <taxon>Bacteroidaceae</taxon>
        <taxon>Bacteroides</taxon>
    </lineage>
</organism>